<organism evidence="3 4">
    <name type="scientific">Eiseniibacteriota bacterium</name>
    <dbReference type="NCBI Taxonomy" id="2212470"/>
    <lineage>
        <taxon>Bacteria</taxon>
        <taxon>Candidatus Eiseniibacteriota</taxon>
    </lineage>
</organism>
<sequence>MLEPGGSGGSFPCRSVLLVALVALLALSLGAPVQAQNAGTGTILGQLFTAEHPDSVAGQAELTLIFRPAGAETVERVSQTAGPDGSYRFDGVSTDPTISYVIKVHYFGRDFLGAPIAFEAGQSVLEFNFLVARDAKPIPQSDGHPPMDGGMGGSGMGGVLQPVRQDPLAAVAIVAGLLAFFLLPVAMERRKGPAERPRLDGAASDLMRDIASLDLRFANGELAESDYRSVRSSLFQKLEEKTGAVETRATGR</sequence>
<gene>
    <name evidence="3" type="ORF">KC729_04420</name>
</gene>
<dbReference type="EMBL" id="JAGQHR010000082">
    <property type="protein sequence ID" value="MCA9726904.1"/>
    <property type="molecule type" value="Genomic_DNA"/>
</dbReference>
<feature type="transmembrane region" description="Helical" evidence="1">
    <location>
        <begin position="168"/>
        <end position="187"/>
    </location>
</feature>
<feature type="chain" id="PRO_5037879545" description="Carboxypeptidase regulatory-like domain-containing protein" evidence="2">
    <location>
        <begin position="36"/>
        <end position="252"/>
    </location>
</feature>
<keyword evidence="2" id="KW-0732">Signal</keyword>
<dbReference type="AlphaFoldDB" id="A0A956LWP1"/>
<feature type="signal peptide" evidence="2">
    <location>
        <begin position="1"/>
        <end position="35"/>
    </location>
</feature>
<keyword evidence="1" id="KW-0812">Transmembrane</keyword>
<comment type="caution">
    <text evidence="3">The sequence shown here is derived from an EMBL/GenBank/DDBJ whole genome shotgun (WGS) entry which is preliminary data.</text>
</comment>
<accession>A0A956LWP1</accession>
<evidence type="ECO:0000313" key="3">
    <source>
        <dbReference type="EMBL" id="MCA9726904.1"/>
    </source>
</evidence>
<protein>
    <recommendedName>
        <fullName evidence="5">Carboxypeptidase regulatory-like domain-containing protein</fullName>
    </recommendedName>
</protein>
<evidence type="ECO:0000256" key="2">
    <source>
        <dbReference type="SAM" id="SignalP"/>
    </source>
</evidence>
<evidence type="ECO:0000313" key="4">
    <source>
        <dbReference type="Proteomes" id="UP000697710"/>
    </source>
</evidence>
<evidence type="ECO:0000256" key="1">
    <source>
        <dbReference type="SAM" id="Phobius"/>
    </source>
</evidence>
<evidence type="ECO:0008006" key="5">
    <source>
        <dbReference type="Google" id="ProtNLM"/>
    </source>
</evidence>
<dbReference type="Proteomes" id="UP000697710">
    <property type="component" value="Unassembled WGS sequence"/>
</dbReference>
<proteinExistence type="predicted"/>
<reference evidence="3" key="2">
    <citation type="journal article" date="2021" name="Microbiome">
        <title>Successional dynamics and alternative stable states in a saline activated sludge microbial community over 9 years.</title>
        <authorList>
            <person name="Wang Y."/>
            <person name="Ye J."/>
            <person name="Ju F."/>
            <person name="Liu L."/>
            <person name="Boyd J.A."/>
            <person name="Deng Y."/>
            <person name="Parks D.H."/>
            <person name="Jiang X."/>
            <person name="Yin X."/>
            <person name="Woodcroft B.J."/>
            <person name="Tyson G.W."/>
            <person name="Hugenholtz P."/>
            <person name="Polz M.F."/>
            <person name="Zhang T."/>
        </authorList>
    </citation>
    <scope>NUCLEOTIDE SEQUENCE</scope>
    <source>
        <strain evidence="3">HKST-UBA01</strain>
    </source>
</reference>
<reference evidence="3" key="1">
    <citation type="submission" date="2020-04" db="EMBL/GenBank/DDBJ databases">
        <authorList>
            <person name="Zhang T."/>
        </authorList>
    </citation>
    <scope>NUCLEOTIDE SEQUENCE</scope>
    <source>
        <strain evidence="3">HKST-UBA01</strain>
    </source>
</reference>
<keyword evidence="1" id="KW-0472">Membrane</keyword>
<keyword evidence="1" id="KW-1133">Transmembrane helix</keyword>
<name>A0A956LWP1_UNCEI</name>